<proteinExistence type="predicted"/>
<sequence length="180" mass="20520">MVTIGGKKGCKTIKETHEKMKDGDAEYSLLVNLKRSQVQPPHHAKRSPIFKWRRVEGRDHYPPSLEGYDCSKGWVTDGFLDYQKNKDLAETFVTSEVLMTKWATLYLKLWNSPGTIFIFLISKRSALLNLIESFLTTKSPEGLCASQLACRVSALEFEQDFLISVVCFLELPLDRQAVED</sequence>
<gene>
    <name evidence="1" type="ORF">H5410_021411</name>
</gene>
<dbReference type="Proteomes" id="UP000824120">
    <property type="component" value="Chromosome 4"/>
</dbReference>
<accession>A0A9J5ZBX3</accession>
<name>A0A9J5ZBX3_SOLCO</name>
<dbReference type="OrthoDB" id="618331at2759"/>
<comment type="caution">
    <text evidence="1">The sequence shown here is derived from an EMBL/GenBank/DDBJ whole genome shotgun (WGS) entry which is preliminary data.</text>
</comment>
<keyword evidence="2" id="KW-1185">Reference proteome</keyword>
<evidence type="ECO:0000313" key="1">
    <source>
        <dbReference type="EMBL" id="KAG5610130.1"/>
    </source>
</evidence>
<reference evidence="1 2" key="1">
    <citation type="submission" date="2020-09" db="EMBL/GenBank/DDBJ databases">
        <title>De no assembly of potato wild relative species, Solanum commersonii.</title>
        <authorList>
            <person name="Cho K."/>
        </authorList>
    </citation>
    <scope>NUCLEOTIDE SEQUENCE [LARGE SCALE GENOMIC DNA]</scope>
    <source>
        <strain evidence="1">LZ3.2</strain>
        <tissue evidence="1">Leaf</tissue>
    </source>
</reference>
<protein>
    <submittedName>
        <fullName evidence="1">Uncharacterized protein</fullName>
    </submittedName>
</protein>
<dbReference type="EMBL" id="JACXVP010000004">
    <property type="protein sequence ID" value="KAG5610130.1"/>
    <property type="molecule type" value="Genomic_DNA"/>
</dbReference>
<organism evidence="1 2">
    <name type="scientific">Solanum commersonii</name>
    <name type="common">Commerson's wild potato</name>
    <name type="synonym">Commerson's nightshade</name>
    <dbReference type="NCBI Taxonomy" id="4109"/>
    <lineage>
        <taxon>Eukaryota</taxon>
        <taxon>Viridiplantae</taxon>
        <taxon>Streptophyta</taxon>
        <taxon>Embryophyta</taxon>
        <taxon>Tracheophyta</taxon>
        <taxon>Spermatophyta</taxon>
        <taxon>Magnoliopsida</taxon>
        <taxon>eudicotyledons</taxon>
        <taxon>Gunneridae</taxon>
        <taxon>Pentapetalae</taxon>
        <taxon>asterids</taxon>
        <taxon>lamiids</taxon>
        <taxon>Solanales</taxon>
        <taxon>Solanaceae</taxon>
        <taxon>Solanoideae</taxon>
        <taxon>Solaneae</taxon>
        <taxon>Solanum</taxon>
    </lineage>
</organism>
<dbReference type="AlphaFoldDB" id="A0A9J5ZBX3"/>
<evidence type="ECO:0000313" key="2">
    <source>
        <dbReference type="Proteomes" id="UP000824120"/>
    </source>
</evidence>